<keyword evidence="3 6" id="KW-0012">Acyltransferase</keyword>
<dbReference type="SMART" id="SM00563">
    <property type="entry name" value="PlsC"/>
    <property type="match status" value="1"/>
</dbReference>
<evidence type="ECO:0000313" key="7">
    <source>
        <dbReference type="Proteomes" id="UP000315647"/>
    </source>
</evidence>
<gene>
    <name evidence="6" type="primary">plsC_2</name>
    <name evidence="6" type="ORF">Enr10x_40420</name>
</gene>
<dbReference type="PANTHER" id="PTHR10434:SF11">
    <property type="entry name" value="1-ACYL-SN-GLYCEROL-3-PHOSPHATE ACYLTRANSFERASE"/>
    <property type="match status" value="1"/>
</dbReference>
<dbReference type="Pfam" id="PF01553">
    <property type="entry name" value="Acyltransferase"/>
    <property type="match status" value="1"/>
</dbReference>
<protein>
    <submittedName>
        <fullName evidence="6">1-acyl-sn-glycerol-3-phosphate acyltransferase</fullName>
        <ecNumber evidence="6">2.3.1.-</ecNumber>
    </submittedName>
</protein>
<evidence type="ECO:0000256" key="4">
    <source>
        <dbReference type="SAM" id="Phobius"/>
    </source>
</evidence>
<organism evidence="6 7">
    <name type="scientific">Gimesia panareensis</name>
    <dbReference type="NCBI Taxonomy" id="2527978"/>
    <lineage>
        <taxon>Bacteria</taxon>
        <taxon>Pseudomonadati</taxon>
        <taxon>Planctomycetota</taxon>
        <taxon>Planctomycetia</taxon>
        <taxon>Planctomycetales</taxon>
        <taxon>Planctomycetaceae</taxon>
        <taxon>Gimesia</taxon>
    </lineage>
</organism>
<dbReference type="PANTHER" id="PTHR10434">
    <property type="entry name" value="1-ACYL-SN-GLYCEROL-3-PHOSPHATE ACYLTRANSFERASE"/>
    <property type="match status" value="1"/>
</dbReference>
<keyword evidence="7" id="KW-1185">Reference proteome</keyword>
<dbReference type="Proteomes" id="UP000315647">
    <property type="component" value="Chromosome"/>
</dbReference>
<comment type="pathway">
    <text evidence="1">Lipid metabolism.</text>
</comment>
<evidence type="ECO:0000256" key="3">
    <source>
        <dbReference type="ARBA" id="ARBA00023315"/>
    </source>
</evidence>
<dbReference type="EC" id="2.3.1.-" evidence="6"/>
<keyword evidence="4" id="KW-0812">Transmembrane</keyword>
<dbReference type="AlphaFoldDB" id="A0A517QAN5"/>
<proteinExistence type="predicted"/>
<evidence type="ECO:0000256" key="2">
    <source>
        <dbReference type="ARBA" id="ARBA00022679"/>
    </source>
</evidence>
<keyword evidence="4" id="KW-1133">Transmembrane helix</keyword>
<keyword evidence="2 6" id="KW-0808">Transferase</keyword>
<sequence>MSPEAVGILTLVVYLLIILVIVIYQAVHLPDGWRAWILFAIARVYAPGFWGIKRNRRCPFPGDSAAIIIANHRSPTDPIILWYNSHLGNPEKKKRCISFLMAREYYERPGLVGWIARAMHSIPVDRNGQDVAPVREALRHLKQGNLLGVFPEGGIQEGRPITHANSGIAFLALRSQAPVYPVYINNSPGGESMVKPFYTPADASIVYGDPIDLSAYYDCKHTREVLEEVTTLMMWKLAELGETEYLGAPRPDLDEQLIQMPADSRRSAK</sequence>
<feature type="transmembrane region" description="Helical" evidence="4">
    <location>
        <begin position="33"/>
        <end position="52"/>
    </location>
</feature>
<dbReference type="RefSeq" id="WP_145451072.1">
    <property type="nucleotide sequence ID" value="NZ_CP037421.1"/>
</dbReference>
<evidence type="ECO:0000313" key="6">
    <source>
        <dbReference type="EMBL" id="QDT28697.1"/>
    </source>
</evidence>
<dbReference type="GO" id="GO:0003841">
    <property type="term" value="F:1-acylglycerol-3-phosphate O-acyltransferase activity"/>
    <property type="evidence" value="ECO:0007669"/>
    <property type="project" value="TreeGrafter"/>
</dbReference>
<dbReference type="GO" id="GO:0006654">
    <property type="term" value="P:phosphatidic acid biosynthetic process"/>
    <property type="evidence" value="ECO:0007669"/>
    <property type="project" value="TreeGrafter"/>
</dbReference>
<accession>A0A517QAN5</accession>
<dbReference type="CDD" id="cd07989">
    <property type="entry name" value="LPLAT_AGPAT-like"/>
    <property type="match status" value="1"/>
</dbReference>
<dbReference type="InterPro" id="IPR002123">
    <property type="entry name" value="Plipid/glycerol_acylTrfase"/>
</dbReference>
<keyword evidence="4" id="KW-0472">Membrane</keyword>
<evidence type="ECO:0000256" key="1">
    <source>
        <dbReference type="ARBA" id="ARBA00005189"/>
    </source>
</evidence>
<feature type="domain" description="Phospholipid/glycerol acyltransferase" evidence="5">
    <location>
        <begin position="66"/>
        <end position="187"/>
    </location>
</feature>
<dbReference type="EMBL" id="CP037421">
    <property type="protein sequence ID" value="QDT28697.1"/>
    <property type="molecule type" value="Genomic_DNA"/>
</dbReference>
<reference evidence="6 7" key="1">
    <citation type="submission" date="2019-03" db="EMBL/GenBank/DDBJ databases">
        <title>Deep-cultivation of Planctomycetes and their phenomic and genomic characterization uncovers novel biology.</title>
        <authorList>
            <person name="Wiegand S."/>
            <person name="Jogler M."/>
            <person name="Boedeker C."/>
            <person name="Pinto D."/>
            <person name="Vollmers J."/>
            <person name="Rivas-Marin E."/>
            <person name="Kohn T."/>
            <person name="Peeters S.H."/>
            <person name="Heuer A."/>
            <person name="Rast P."/>
            <person name="Oberbeckmann S."/>
            <person name="Bunk B."/>
            <person name="Jeske O."/>
            <person name="Meyerdierks A."/>
            <person name="Storesund J.E."/>
            <person name="Kallscheuer N."/>
            <person name="Luecker S."/>
            <person name="Lage O.M."/>
            <person name="Pohl T."/>
            <person name="Merkel B.J."/>
            <person name="Hornburger P."/>
            <person name="Mueller R.-W."/>
            <person name="Bruemmer F."/>
            <person name="Labrenz M."/>
            <person name="Spormann A.M."/>
            <person name="Op den Camp H."/>
            <person name="Overmann J."/>
            <person name="Amann R."/>
            <person name="Jetten M.S.M."/>
            <person name="Mascher T."/>
            <person name="Medema M.H."/>
            <person name="Devos D.P."/>
            <person name="Kaster A.-K."/>
            <person name="Ovreas L."/>
            <person name="Rohde M."/>
            <person name="Galperin M.Y."/>
            <person name="Jogler C."/>
        </authorList>
    </citation>
    <scope>NUCLEOTIDE SEQUENCE [LARGE SCALE GENOMIC DNA]</scope>
    <source>
        <strain evidence="6 7">Enr10</strain>
    </source>
</reference>
<dbReference type="SUPFAM" id="SSF69593">
    <property type="entry name" value="Glycerol-3-phosphate (1)-acyltransferase"/>
    <property type="match status" value="1"/>
</dbReference>
<feature type="transmembrane region" description="Helical" evidence="4">
    <location>
        <begin position="7"/>
        <end position="27"/>
    </location>
</feature>
<name>A0A517QAN5_9PLAN</name>
<evidence type="ECO:0000259" key="5">
    <source>
        <dbReference type="SMART" id="SM00563"/>
    </source>
</evidence>